<dbReference type="OrthoDB" id="286734at2759"/>
<comment type="caution">
    <text evidence="8">The sequence shown here is derived from an EMBL/GenBank/DDBJ whole genome shotgun (WGS) entry which is preliminary data.</text>
</comment>
<keyword evidence="3 7" id="KW-0812">Transmembrane</keyword>
<gene>
    <name evidence="8" type="ORF">CLODIP_2_CD07651</name>
</gene>
<keyword evidence="4 7" id="KW-1133">Transmembrane helix</keyword>
<comment type="subcellular location">
    <subcellularLocation>
        <location evidence="1">Membrane</location>
        <topology evidence="1">Multi-pass membrane protein</topology>
    </subcellularLocation>
</comment>
<keyword evidence="9" id="KW-1185">Reference proteome</keyword>
<accession>A0A8S1CVT4</accession>
<dbReference type="PANTHER" id="PTHR13906:SF4">
    <property type="entry name" value="LYSOPHOSPHOLIPID ACYLTRANSFERASE 6"/>
    <property type="match status" value="1"/>
</dbReference>
<dbReference type="AlphaFoldDB" id="A0A8S1CVT4"/>
<sequence length="555" mass="62439">MLSKIPDTMESIDNPSVPAYMGSKLLMPLADYSGLPLDQVNFVVGQVTALLLATLLRIYLHPRKVSPDTRLTICLLLGVVLSWFCYGRRAIHIVAMPFICYIVMILQGPKSAHKVVLVISLVYLSLIHLYHQFIERNFFSVDVTGPMMVVTQKVTSLAYSLHDGNVEDKEKLKPMQVQHSIRKLPSPLEYFSFVLQFQTILAGPLVLYNDYHDYIHGAALEKCQLAANQANSSKSRDVYVEPSPFKAVRNKVAGSILCAVLFVWLLPLFPIGRVKDSEFLTTKGVPAQILYLIVATSLVRLKYYHAWLLADAISNASGLGLRVPSNPKEQPSWDLISNIDVVGFETGTSLRDSVSAWNKGTSTWLRLLVYERSTKMRTLQTYILSAVWHGFHPGYYLTFLSGALFTVAARSARRCLRHHFTASVHYKQMYDWTTFLATRVLMGYVTFPFVLLELRPCIRIYSHMYWWYHLLAAAAMVILPVLMPPEPSGVKKGKAARSHEEFKLAAGLEDQDGDLILVPPPNLSPSARRRHLLRDVVLADSGKMLKLNSTALVTE</sequence>
<dbReference type="Proteomes" id="UP000494165">
    <property type="component" value="Unassembled WGS sequence"/>
</dbReference>
<protein>
    <submittedName>
        <fullName evidence="8">Uncharacterized protein</fullName>
    </submittedName>
</protein>
<dbReference type="GO" id="GO:0016746">
    <property type="term" value="F:acyltransferase activity"/>
    <property type="evidence" value="ECO:0007669"/>
    <property type="project" value="UniProtKB-KW"/>
</dbReference>
<evidence type="ECO:0000256" key="2">
    <source>
        <dbReference type="ARBA" id="ARBA00022679"/>
    </source>
</evidence>
<reference evidence="8 9" key="1">
    <citation type="submission" date="2020-04" db="EMBL/GenBank/DDBJ databases">
        <authorList>
            <person name="Alioto T."/>
            <person name="Alioto T."/>
            <person name="Gomez Garrido J."/>
        </authorList>
    </citation>
    <scope>NUCLEOTIDE SEQUENCE [LARGE SCALE GENOMIC DNA]</scope>
</reference>
<dbReference type="GO" id="GO:0016020">
    <property type="term" value="C:membrane"/>
    <property type="evidence" value="ECO:0007669"/>
    <property type="project" value="UniProtKB-SubCell"/>
</dbReference>
<evidence type="ECO:0000256" key="1">
    <source>
        <dbReference type="ARBA" id="ARBA00004141"/>
    </source>
</evidence>
<feature type="transmembrane region" description="Helical" evidence="7">
    <location>
        <begin position="40"/>
        <end position="60"/>
    </location>
</feature>
<name>A0A8S1CVT4_9INSE</name>
<feature type="transmembrane region" description="Helical" evidence="7">
    <location>
        <begin position="464"/>
        <end position="482"/>
    </location>
</feature>
<dbReference type="PANTHER" id="PTHR13906">
    <property type="entry name" value="PORCUPINE"/>
    <property type="match status" value="1"/>
</dbReference>
<evidence type="ECO:0000256" key="4">
    <source>
        <dbReference type="ARBA" id="ARBA00022989"/>
    </source>
</evidence>
<feature type="transmembrane region" description="Helical" evidence="7">
    <location>
        <begin position="67"/>
        <end position="84"/>
    </location>
</feature>
<feature type="transmembrane region" description="Helical" evidence="7">
    <location>
        <begin position="432"/>
        <end position="452"/>
    </location>
</feature>
<proteinExistence type="predicted"/>
<evidence type="ECO:0000256" key="7">
    <source>
        <dbReference type="SAM" id="Phobius"/>
    </source>
</evidence>
<feature type="transmembrane region" description="Helical" evidence="7">
    <location>
        <begin position="284"/>
        <end position="301"/>
    </location>
</feature>
<keyword evidence="6" id="KW-0012">Acyltransferase</keyword>
<evidence type="ECO:0000256" key="5">
    <source>
        <dbReference type="ARBA" id="ARBA00023136"/>
    </source>
</evidence>
<organism evidence="8 9">
    <name type="scientific">Cloeon dipterum</name>
    <dbReference type="NCBI Taxonomy" id="197152"/>
    <lineage>
        <taxon>Eukaryota</taxon>
        <taxon>Metazoa</taxon>
        <taxon>Ecdysozoa</taxon>
        <taxon>Arthropoda</taxon>
        <taxon>Hexapoda</taxon>
        <taxon>Insecta</taxon>
        <taxon>Pterygota</taxon>
        <taxon>Palaeoptera</taxon>
        <taxon>Ephemeroptera</taxon>
        <taxon>Pisciforma</taxon>
        <taxon>Baetidae</taxon>
        <taxon>Cloeon</taxon>
    </lineage>
</organism>
<evidence type="ECO:0000256" key="6">
    <source>
        <dbReference type="ARBA" id="ARBA00023315"/>
    </source>
</evidence>
<evidence type="ECO:0000313" key="9">
    <source>
        <dbReference type="Proteomes" id="UP000494165"/>
    </source>
</evidence>
<keyword evidence="5 7" id="KW-0472">Membrane</keyword>
<dbReference type="Pfam" id="PF03062">
    <property type="entry name" value="MBOAT"/>
    <property type="match status" value="1"/>
</dbReference>
<evidence type="ECO:0000313" key="8">
    <source>
        <dbReference type="EMBL" id="CAB3375510.1"/>
    </source>
</evidence>
<feature type="transmembrane region" description="Helical" evidence="7">
    <location>
        <begin position="115"/>
        <end position="134"/>
    </location>
</feature>
<evidence type="ECO:0000256" key="3">
    <source>
        <dbReference type="ARBA" id="ARBA00022692"/>
    </source>
</evidence>
<dbReference type="GO" id="GO:0030258">
    <property type="term" value="P:lipid modification"/>
    <property type="evidence" value="ECO:0007669"/>
    <property type="project" value="TreeGrafter"/>
</dbReference>
<dbReference type="InterPro" id="IPR004299">
    <property type="entry name" value="MBOAT_fam"/>
</dbReference>
<dbReference type="EMBL" id="CADEPI010000113">
    <property type="protein sequence ID" value="CAB3375510.1"/>
    <property type="molecule type" value="Genomic_DNA"/>
</dbReference>
<keyword evidence="2" id="KW-0808">Transferase</keyword>
<feature type="transmembrane region" description="Helical" evidence="7">
    <location>
        <begin position="252"/>
        <end position="272"/>
    </location>
</feature>
<dbReference type="InterPro" id="IPR049941">
    <property type="entry name" value="LPLAT_7/PORCN-like"/>
</dbReference>